<organism evidence="2 3">
    <name type="scientific">Helobdella robusta</name>
    <name type="common">Californian leech</name>
    <dbReference type="NCBI Taxonomy" id="6412"/>
    <lineage>
        <taxon>Eukaryota</taxon>
        <taxon>Metazoa</taxon>
        <taxon>Spiralia</taxon>
        <taxon>Lophotrochozoa</taxon>
        <taxon>Annelida</taxon>
        <taxon>Clitellata</taxon>
        <taxon>Hirudinea</taxon>
        <taxon>Rhynchobdellida</taxon>
        <taxon>Glossiphoniidae</taxon>
        <taxon>Helobdella</taxon>
    </lineage>
</organism>
<dbReference type="Proteomes" id="UP000015101">
    <property type="component" value="Unassembled WGS sequence"/>
</dbReference>
<gene>
    <name evidence="2" type="primary">20202126</name>
    <name evidence="1" type="ORF">HELRODRAFT_167893</name>
</gene>
<sequence>MINKRNDQLSQAARTLNEPLKLNVIKIKKRQNKGRISKTKALEKRKCACRQASTNVRNKWKRVVVSNTKASDSNWNNINNAVNTLRGNSKLAADVYKRNRKN</sequence>
<dbReference type="KEGG" id="hro:HELRODRAFT_167893"/>
<dbReference type="EnsemblMetazoa" id="HelroT167893">
    <property type="protein sequence ID" value="HelroP167893"/>
    <property type="gene ID" value="HelroG167893"/>
</dbReference>
<dbReference type="HOGENOM" id="CLU_2280391_0_0_1"/>
<dbReference type="AlphaFoldDB" id="T1EZX6"/>
<dbReference type="InParanoid" id="T1EZX6"/>
<dbReference type="RefSeq" id="XP_009011863.1">
    <property type="nucleotide sequence ID" value="XM_009013615.1"/>
</dbReference>
<evidence type="ECO:0000313" key="1">
    <source>
        <dbReference type="EMBL" id="ESO10049.1"/>
    </source>
</evidence>
<reference evidence="2" key="3">
    <citation type="submission" date="2015-06" db="UniProtKB">
        <authorList>
            <consortium name="EnsemblMetazoa"/>
        </authorList>
    </citation>
    <scope>IDENTIFICATION</scope>
</reference>
<dbReference type="GeneID" id="20202126"/>
<accession>T1EZX6</accession>
<protein>
    <submittedName>
        <fullName evidence="1 2">Uncharacterized protein</fullName>
    </submittedName>
</protein>
<dbReference type="EMBL" id="KB095905">
    <property type="protein sequence ID" value="ESO10049.1"/>
    <property type="molecule type" value="Genomic_DNA"/>
</dbReference>
<dbReference type="CTD" id="20202126"/>
<name>T1EZX6_HELRO</name>
<reference evidence="1 3" key="2">
    <citation type="journal article" date="2013" name="Nature">
        <title>Insights into bilaterian evolution from three spiralian genomes.</title>
        <authorList>
            <person name="Simakov O."/>
            <person name="Marletaz F."/>
            <person name="Cho S.J."/>
            <person name="Edsinger-Gonzales E."/>
            <person name="Havlak P."/>
            <person name="Hellsten U."/>
            <person name="Kuo D.H."/>
            <person name="Larsson T."/>
            <person name="Lv J."/>
            <person name="Arendt D."/>
            <person name="Savage R."/>
            <person name="Osoegawa K."/>
            <person name="de Jong P."/>
            <person name="Grimwood J."/>
            <person name="Chapman J.A."/>
            <person name="Shapiro H."/>
            <person name="Aerts A."/>
            <person name="Otillar R.P."/>
            <person name="Terry A.Y."/>
            <person name="Boore J.L."/>
            <person name="Grigoriev I.V."/>
            <person name="Lindberg D.R."/>
            <person name="Seaver E.C."/>
            <person name="Weisblat D.A."/>
            <person name="Putnam N.H."/>
            <person name="Rokhsar D.S."/>
        </authorList>
    </citation>
    <scope>NUCLEOTIDE SEQUENCE</scope>
</reference>
<evidence type="ECO:0000313" key="2">
    <source>
        <dbReference type="EnsemblMetazoa" id="HelroP167893"/>
    </source>
</evidence>
<evidence type="ECO:0000313" key="3">
    <source>
        <dbReference type="Proteomes" id="UP000015101"/>
    </source>
</evidence>
<dbReference type="EMBL" id="AMQM01002862">
    <property type="status" value="NOT_ANNOTATED_CDS"/>
    <property type="molecule type" value="Genomic_DNA"/>
</dbReference>
<proteinExistence type="predicted"/>
<keyword evidence="3" id="KW-1185">Reference proteome</keyword>
<reference evidence="3" key="1">
    <citation type="submission" date="2012-12" db="EMBL/GenBank/DDBJ databases">
        <authorList>
            <person name="Hellsten U."/>
            <person name="Grimwood J."/>
            <person name="Chapman J.A."/>
            <person name="Shapiro H."/>
            <person name="Aerts A."/>
            <person name="Otillar R.P."/>
            <person name="Terry A.Y."/>
            <person name="Boore J.L."/>
            <person name="Simakov O."/>
            <person name="Marletaz F."/>
            <person name="Cho S.-J."/>
            <person name="Edsinger-Gonzales E."/>
            <person name="Havlak P."/>
            <person name="Kuo D.-H."/>
            <person name="Larsson T."/>
            <person name="Lv J."/>
            <person name="Arendt D."/>
            <person name="Savage R."/>
            <person name="Osoegawa K."/>
            <person name="de Jong P."/>
            <person name="Lindberg D.R."/>
            <person name="Seaver E.C."/>
            <person name="Weisblat D.A."/>
            <person name="Putnam N.H."/>
            <person name="Grigoriev I.V."/>
            <person name="Rokhsar D.S."/>
        </authorList>
    </citation>
    <scope>NUCLEOTIDE SEQUENCE</scope>
</reference>